<keyword evidence="2" id="KW-0812">Transmembrane</keyword>
<evidence type="ECO:0000256" key="2">
    <source>
        <dbReference type="SAM" id="Phobius"/>
    </source>
</evidence>
<protein>
    <submittedName>
        <fullName evidence="4">Centrosomal and chromosomal factor-like</fullName>
    </submittedName>
</protein>
<evidence type="ECO:0000313" key="4">
    <source>
        <dbReference type="RefSeq" id="XP_032826121.1"/>
    </source>
</evidence>
<dbReference type="GeneID" id="116951537"/>
<dbReference type="PANTHER" id="PTHR28613:SF8">
    <property type="entry name" value="LCCL DOMAIN-CONTAINING PROTEIN"/>
    <property type="match status" value="1"/>
</dbReference>
<dbReference type="PANTHER" id="PTHR28613">
    <property type="entry name" value="SI:CH211-232M10.4-RELATED"/>
    <property type="match status" value="1"/>
</dbReference>
<organism evidence="3 4">
    <name type="scientific">Petromyzon marinus</name>
    <name type="common">Sea lamprey</name>
    <dbReference type="NCBI Taxonomy" id="7757"/>
    <lineage>
        <taxon>Eukaryota</taxon>
        <taxon>Metazoa</taxon>
        <taxon>Chordata</taxon>
        <taxon>Craniata</taxon>
        <taxon>Vertebrata</taxon>
        <taxon>Cyclostomata</taxon>
        <taxon>Hyperoartia</taxon>
        <taxon>Petromyzontiformes</taxon>
        <taxon>Petromyzontidae</taxon>
        <taxon>Petromyzon</taxon>
    </lineage>
</organism>
<keyword evidence="2" id="KW-0472">Membrane</keyword>
<dbReference type="KEGG" id="pmrn:116951537"/>
<gene>
    <name evidence="4" type="primary">LOC116951537</name>
</gene>
<dbReference type="Pfam" id="PF15125">
    <property type="entry name" value="TMEM238"/>
    <property type="match status" value="1"/>
</dbReference>
<dbReference type="Proteomes" id="UP001318040">
    <property type="component" value="Chromosome 43"/>
</dbReference>
<sequence length="268" mass="29282">MATAQGGIDSGRRIGRCATSFWLAIAFDAVGVAVLLVGIFSDVEFYDLLIYCGAILIFLSLVWWIFWYTGNIEVPVEELMRGGESERGGGGGGGGGKGTGPASRVVSLVRSVSSILQGRRSFTSTPRRSQQQQQRQQQRQQQQQQQQQQQIDLNGLQYKSSLIASSEMHHHHQHCRHDHQQQHRLPAEPLPGESFSPGQPVASSPPLPSPSSERRDSDGRCASLRAQLEDRGSKPAASGHGGDLGWDGRWPEVCFISLVGLPSESTRL</sequence>
<accession>A0AAJ7TXN7</accession>
<dbReference type="AlphaFoldDB" id="A0AAJ7TXN7"/>
<evidence type="ECO:0000313" key="3">
    <source>
        <dbReference type="Proteomes" id="UP001318040"/>
    </source>
</evidence>
<feature type="transmembrane region" description="Helical" evidence="2">
    <location>
        <begin position="20"/>
        <end position="41"/>
    </location>
</feature>
<feature type="transmembrane region" description="Helical" evidence="2">
    <location>
        <begin position="48"/>
        <end position="67"/>
    </location>
</feature>
<feature type="compositionally biased region" description="Polar residues" evidence="1">
    <location>
        <begin position="120"/>
        <end position="129"/>
    </location>
</feature>
<name>A0AAJ7TXN7_PETMA</name>
<dbReference type="InterPro" id="IPR029365">
    <property type="entry name" value="TMEM238"/>
</dbReference>
<feature type="compositionally biased region" description="Gly residues" evidence="1">
    <location>
        <begin position="88"/>
        <end position="99"/>
    </location>
</feature>
<feature type="region of interest" description="Disordered" evidence="1">
    <location>
        <begin position="82"/>
        <end position="102"/>
    </location>
</feature>
<dbReference type="RefSeq" id="XP_032826121.1">
    <property type="nucleotide sequence ID" value="XM_032970230.1"/>
</dbReference>
<keyword evidence="2" id="KW-1133">Transmembrane helix</keyword>
<reference evidence="4" key="1">
    <citation type="submission" date="2025-08" db="UniProtKB">
        <authorList>
            <consortium name="RefSeq"/>
        </authorList>
    </citation>
    <scope>IDENTIFICATION</scope>
    <source>
        <tissue evidence="4">Sperm</tissue>
    </source>
</reference>
<proteinExistence type="predicted"/>
<evidence type="ECO:0000256" key="1">
    <source>
        <dbReference type="SAM" id="MobiDB-lite"/>
    </source>
</evidence>
<feature type="region of interest" description="Disordered" evidence="1">
    <location>
        <begin position="119"/>
        <end position="150"/>
    </location>
</feature>
<keyword evidence="3" id="KW-1185">Reference proteome</keyword>
<feature type="region of interest" description="Disordered" evidence="1">
    <location>
        <begin position="166"/>
        <end position="249"/>
    </location>
</feature>
<feature type="compositionally biased region" description="Low complexity" evidence="1">
    <location>
        <begin position="130"/>
        <end position="150"/>
    </location>
</feature>